<dbReference type="InterPro" id="IPR019106">
    <property type="entry name" value="T4SS_TrbC"/>
</dbReference>
<feature type="chain" id="PRO_5022017845" evidence="1">
    <location>
        <begin position="22"/>
        <end position="247"/>
    </location>
</feature>
<feature type="signal peptide" evidence="1">
    <location>
        <begin position="1"/>
        <end position="21"/>
    </location>
</feature>
<evidence type="ECO:0000313" key="2">
    <source>
        <dbReference type="EMBL" id="TVV76929.1"/>
    </source>
</evidence>
<dbReference type="OrthoDB" id="7846052at2"/>
<gene>
    <name evidence="2" type="primary">trbC</name>
    <name evidence="2" type="ORF">FOY91_02470</name>
</gene>
<proteinExistence type="predicted"/>
<dbReference type="EMBL" id="VNIM01000005">
    <property type="protein sequence ID" value="TVV76929.1"/>
    <property type="molecule type" value="Genomic_DNA"/>
</dbReference>
<keyword evidence="3" id="KW-1185">Reference proteome</keyword>
<protein>
    <submittedName>
        <fullName evidence="2">Type-F conjugative transfer system pilin assembly protein TrbC</fullName>
    </submittedName>
</protein>
<dbReference type="RefSeq" id="WP_145147788.1">
    <property type="nucleotide sequence ID" value="NZ_VNIM01000005.1"/>
</dbReference>
<dbReference type="Pfam" id="PF09673">
    <property type="entry name" value="TrbC_Ftype"/>
    <property type="match status" value="1"/>
</dbReference>
<keyword evidence="1" id="KW-0732">Signal</keyword>
<dbReference type="AlphaFoldDB" id="A0A558RBY8"/>
<dbReference type="NCBIfam" id="TIGR02742">
    <property type="entry name" value="TrbC_Ftype"/>
    <property type="match status" value="1"/>
</dbReference>
<accession>A0A558RBY8</accession>
<comment type="caution">
    <text evidence="2">The sequence shown here is derived from an EMBL/GenBank/DDBJ whole genome shotgun (WGS) entry which is preliminary data.</text>
</comment>
<dbReference type="Proteomes" id="UP000318681">
    <property type="component" value="Unassembled WGS sequence"/>
</dbReference>
<sequence length="247" mass="25911">MRRTTIVIAALAGVAGIQALAQTVDGLDLQAIKRRSAEMATDAQAFAEQVRTRGDAFREDAIAVRDKGTDNIVALAKADLPAGSDGAFDFDEIIKGASGNVAGTKGDAPQFIAFASLSMPPASLRQLIAETSKAGGIVVFRGFPNNSMKQFSAMLGKVVNDKDQLSNVGIDPRLFRAFDVQAVPTYVAVSSDFDMCAGLHCKTVVPPYDRITGNVSVRYVLDTFVDARGPGAGVAAVARRNMAKAGG</sequence>
<reference evidence="2 3" key="1">
    <citation type="submission" date="2019-07" db="EMBL/GenBank/DDBJ databases">
        <title>Sphingomonas solaris sp. nov., isolated from a solar panel from Boston, Massachusetts.</title>
        <authorList>
            <person name="Tanner K."/>
            <person name="Pascual J."/>
            <person name="Mancuso C."/>
            <person name="Pereto J."/>
            <person name="Khalil A."/>
            <person name="Vilanova C."/>
        </authorList>
    </citation>
    <scope>NUCLEOTIDE SEQUENCE [LARGE SCALE GENOMIC DNA]</scope>
    <source>
        <strain evidence="2 3">R4DWN</strain>
    </source>
</reference>
<evidence type="ECO:0000313" key="3">
    <source>
        <dbReference type="Proteomes" id="UP000318681"/>
    </source>
</evidence>
<evidence type="ECO:0000256" key="1">
    <source>
        <dbReference type="SAM" id="SignalP"/>
    </source>
</evidence>
<dbReference type="InterPro" id="IPR014113">
    <property type="entry name" value="T4SS_TrbC_subgr"/>
</dbReference>
<name>A0A558RBY8_9SPHN</name>
<organism evidence="2 3">
    <name type="scientific">Alterirhizorhabdus solaris</name>
    <dbReference type="NCBI Taxonomy" id="2529389"/>
    <lineage>
        <taxon>Bacteria</taxon>
        <taxon>Pseudomonadati</taxon>
        <taxon>Pseudomonadota</taxon>
        <taxon>Alphaproteobacteria</taxon>
        <taxon>Sphingomonadales</taxon>
        <taxon>Rhizorhabdaceae</taxon>
        <taxon>Alterirhizorhabdus</taxon>
    </lineage>
</organism>